<dbReference type="EMBL" id="CP031223">
    <property type="protein sequence ID" value="QFG00720.1"/>
    <property type="molecule type" value="Genomic_DNA"/>
</dbReference>
<dbReference type="Pfam" id="PF01613">
    <property type="entry name" value="Flavin_Reduct"/>
    <property type="match status" value="1"/>
</dbReference>
<evidence type="ECO:0000256" key="1">
    <source>
        <dbReference type="ARBA" id="ARBA00023002"/>
    </source>
</evidence>
<dbReference type="Proteomes" id="UP000325517">
    <property type="component" value="Chromosome"/>
</dbReference>
<proteinExistence type="predicted"/>
<dbReference type="OrthoDB" id="9792858at2"/>
<sequence>MQQVEIDDRLYRNVLGSFATGVTVITTEVDKMVHGMTANAFMSVSLKPKLVAISIGENARMLQHIKDSKQFAINILSANQQNKSKQFAGQLKSESEVTFTYFKGLPILDDSVAVITCDLHSEYVVGDHTIFIGHVTGVKLEQNDPLLFSQGKYRELKALEESETTI</sequence>
<dbReference type="KEGG" id="psyo:PB01_19025"/>
<dbReference type="PANTHER" id="PTHR30466:SF1">
    <property type="entry name" value="FMN REDUCTASE (NADH) RUTF"/>
    <property type="match status" value="1"/>
</dbReference>
<gene>
    <name evidence="3" type="ORF">PB01_19025</name>
</gene>
<dbReference type="InterPro" id="IPR050268">
    <property type="entry name" value="NADH-dep_flavin_reductase"/>
</dbReference>
<evidence type="ECO:0000313" key="3">
    <source>
        <dbReference type="EMBL" id="QFG00720.1"/>
    </source>
</evidence>
<protein>
    <submittedName>
        <fullName evidence="3">Flavin reductase</fullName>
    </submittedName>
</protein>
<dbReference type="Gene3D" id="2.30.110.10">
    <property type="entry name" value="Electron Transport, Fmn-binding Protein, Chain A"/>
    <property type="match status" value="1"/>
</dbReference>
<dbReference type="GO" id="GO:0042602">
    <property type="term" value="F:riboflavin reductase (NADPH) activity"/>
    <property type="evidence" value="ECO:0007669"/>
    <property type="project" value="TreeGrafter"/>
</dbReference>
<dbReference type="SMART" id="SM00903">
    <property type="entry name" value="Flavin_Reduct"/>
    <property type="match status" value="1"/>
</dbReference>
<reference evidence="3 4" key="1">
    <citation type="submission" date="2018-07" db="EMBL/GenBank/DDBJ databases">
        <title>Complete genome sequence of Psychrobacillus sp. PB01, isolated from iceberg, and comparative genome analysis of Psychrobacillus strains.</title>
        <authorList>
            <person name="Lee P.C."/>
        </authorList>
    </citation>
    <scope>NUCLEOTIDE SEQUENCE [LARGE SCALE GENOMIC DNA]</scope>
    <source>
        <strain evidence="3 4">PB01</strain>
    </source>
</reference>
<dbReference type="InterPro" id="IPR002563">
    <property type="entry name" value="Flavin_Rdtase-like_dom"/>
</dbReference>
<name>A0A5J6ST31_9BACI</name>
<dbReference type="SUPFAM" id="SSF50475">
    <property type="entry name" value="FMN-binding split barrel"/>
    <property type="match status" value="1"/>
</dbReference>
<keyword evidence="1" id="KW-0560">Oxidoreductase</keyword>
<dbReference type="InterPro" id="IPR012349">
    <property type="entry name" value="Split_barrel_FMN-bd"/>
</dbReference>
<dbReference type="GO" id="GO:0010181">
    <property type="term" value="F:FMN binding"/>
    <property type="evidence" value="ECO:0007669"/>
    <property type="project" value="InterPro"/>
</dbReference>
<evidence type="ECO:0000259" key="2">
    <source>
        <dbReference type="SMART" id="SM00903"/>
    </source>
</evidence>
<keyword evidence="4" id="KW-1185">Reference proteome</keyword>
<organism evidence="3 4">
    <name type="scientific">Psychrobacillus glaciei</name>
    <dbReference type="NCBI Taxonomy" id="2283160"/>
    <lineage>
        <taxon>Bacteria</taxon>
        <taxon>Bacillati</taxon>
        <taxon>Bacillota</taxon>
        <taxon>Bacilli</taxon>
        <taxon>Bacillales</taxon>
        <taxon>Bacillaceae</taxon>
        <taxon>Psychrobacillus</taxon>
    </lineage>
</organism>
<feature type="domain" description="Flavin reductase like" evidence="2">
    <location>
        <begin position="15"/>
        <end position="155"/>
    </location>
</feature>
<dbReference type="PANTHER" id="PTHR30466">
    <property type="entry name" value="FLAVIN REDUCTASE"/>
    <property type="match status" value="1"/>
</dbReference>
<accession>A0A5J6ST31</accession>
<evidence type="ECO:0000313" key="4">
    <source>
        <dbReference type="Proteomes" id="UP000325517"/>
    </source>
</evidence>
<dbReference type="AlphaFoldDB" id="A0A5J6ST31"/>